<reference evidence="2" key="2">
    <citation type="submission" date="2015-01" db="EMBL/GenBank/DDBJ databases">
        <title>Evolutionary Origins and Diversification of the Mycorrhizal Mutualists.</title>
        <authorList>
            <consortium name="DOE Joint Genome Institute"/>
            <consortium name="Mycorrhizal Genomics Consortium"/>
            <person name="Kohler A."/>
            <person name="Kuo A."/>
            <person name="Nagy L.G."/>
            <person name="Floudas D."/>
            <person name="Copeland A."/>
            <person name="Barry K.W."/>
            <person name="Cichocki N."/>
            <person name="Veneault-Fourrey C."/>
            <person name="LaButti K."/>
            <person name="Lindquist E.A."/>
            <person name="Lipzen A."/>
            <person name="Lundell T."/>
            <person name="Morin E."/>
            <person name="Murat C."/>
            <person name="Riley R."/>
            <person name="Ohm R."/>
            <person name="Sun H."/>
            <person name="Tunlid A."/>
            <person name="Henrissat B."/>
            <person name="Grigoriev I.V."/>
            <person name="Hibbett D.S."/>
            <person name="Martin F."/>
        </authorList>
    </citation>
    <scope>NUCLEOTIDE SEQUENCE [LARGE SCALE GENOMIC DNA]</scope>
    <source>
        <strain evidence="2">Zn</strain>
    </source>
</reference>
<accession>A0A0C3HNV3</accession>
<dbReference type="InParanoid" id="A0A0C3HNV3"/>
<dbReference type="HOGENOM" id="CLU_175850_0_1_1"/>
<keyword evidence="2" id="KW-1185">Reference proteome</keyword>
<name>A0A0C3HNV3_OIDMZ</name>
<dbReference type="PANTHER" id="PTHR34724:SF2">
    <property type="entry name" value="OS12G0596101 PROTEIN"/>
    <property type="match status" value="1"/>
</dbReference>
<feature type="non-terminal residue" evidence="1">
    <location>
        <position position="50"/>
    </location>
</feature>
<gene>
    <name evidence="1" type="ORF">OIDMADRAFT_96282</name>
</gene>
<dbReference type="AlphaFoldDB" id="A0A0C3HNV3"/>
<proteinExistence type="predicted"/>
<evidence type="ECO:0000313" key="2">
    <source>
        <dbReference type="Proteomes" id="UP000054321"/>
    </source>
</evidence>
<evidence type="ECO:0000313" key="1">
    <source>
        <dbReference type="EMBL" id="KIN04685.1"/>
    </source>
</evidence>
<dbReference type="Proteomes" id="UP000054321">
    <property type="component" value="Unassembled WGS sequence"/>
</dbReference>
<organism evidence="1 2">
    <name type="scientific">Oidiodendron maius (strain Zn)</name>
    <dbReference type="NCBI Taxonomy" id="913774"/>
    <lineage>
        <taxon>Eukaryota</taxon>
        <taxon>Fungi</taxon>
        <taxon>Dikarya</taxon>
        <taxon>Ascomycota</taxon>
        <taxon>Pezizomycotina</taxon>
        <taxon>Leotiomycetes</taxon>
        <taxon>Leotiomycetes incertae sedis</taxon>
        <taxon>Myxotrichaceae</taxon>
        <taxon>Oidiodendron</taxon>
    </lineage>
</organism>
<dbReference type="EMBL" id="KN832872">
    <property type="protein sequence ID" value="KIN04685.1"/>
    <property type="molecule type" value="Genomic_DNA"/>
</dbReference>
<protein>
    <submittedName>
        <fullName evidence="1">Uncharacterized protein</fullName>
    </submittedName>
</protein>
<dbReference type="PANTHER" id="PTHR34724">
    <property type="entry name" value="OS12G0596101 PROTEIN"/>
    <property type="match status" value="1"/>
</dbReference>
<sequence>MCFKTTCPTCSKTTWQGCGNHVQNVMDNVAKDQWCSCTPQVEKEGKKYPP</sequence>
<reference evidence="1 2" key="1">
    <citation type="submission" date="2014-04" db="EMBL/GenBank/DDBJ databases">
        <authorList>
            <consortium name="DOE Joint Genome Institute"/>
            <person name="Kuo A."/>
            <person name="Martino E."/>
            <person name="Perotto S."/>
            <person name="Kohler A."/>
            <person name="Nagy L.G."/>
            <person name="Floudas D."/>
            <person name="Copeland A."/>
            <person name="Barry K.W."/>
            <person name="Cichocki N."/>
            <person name="Veneault-Fourrey C."/>
            <person name="LaButti K."/>
            <person name="Lindquist E.A."/>
            <person name="Lipzen A."/>
            <person name="Lundell T."/>
            <person name="Morin E."/>
            <person name="Murat C."/>
            <person name="Sun H."/>
            <person name="Tunlid A."/>
            <person name="Henrissat B."/>
            <person name="Grigoriev I.V."/>
            <person name="Hibbett D.S."/>
            <person name="Martin F."/>
            <person name="Nordberg H.P."/>
            <person name="Cantor M.N."/>
            <person name="Hua S.X."/>
        </authorList>
    </citation>
    <scope>NUCLEOTIDE SEQUENCE [LARGE SCALE GENOMIC DNA]</scope>
    <source>
        <strain evidence="1 2">Zn</strain>
    </source>
</reference>
<dbReference type="OrthoDB" id="88410at2759"/>